<feature type="region of interest" description="Disordered" evidence="1">
    <location>
        <begin position="1"/>
        <end position="46"/>
    </location>
</feature>
<reference evidence="2 3" key="1">
    <citation type="submission" date="2024-01" db="EMBL/GenBank/DDBJ databases">
        <title>The genomes of 5 underutilized Papilionoideae crops provide insights into root nodulation and disease resistanc.</title>
        <authorList>
            <person name="Yuan L."/>
        </authorList>
    </citation>
    <scope>NUCLEOTIDE SEQUENCE [LARGE SCALE GENOMIC DNA]</scope>
    <source>
        <strain evidence="2">ZHUSHIDOU_FW_LH</strain>
        <tissue evidence="2">Leaf</tissue>
    </source>
</reference>
<protein>
    <submittedName>
        <fullName evidence="2">Uncharacterized protein</fullName>
    </submittedName>
</protein>
<evidence type="ECO:0000313" key="3">
    <source>
        <dbReference type="Proteomes" id="UP001372338"/>
    </source>
</evidence>
<evidence type="ECO:0000256" key="1">
    <source>
        <dbReference type="SAM" id="MobiDB-lite"/>
    </source>
</evidence>
<feature type="compositionally biased region" description="Acidic residues" evidence="1">
    <location>
        <begin position="28"/>
        <end position="40"/>
    </location>
</feature>
<proteinExistence type="predicted"/>
<sequence length="112" mass="11573">MKLSLGDRVVGEEENMINVPSRRSPSYMEEDEEEEEDTMEEEKLVEGRSGVAVGVCEGRFGVDDGARKGGSDAGLRARGAVLLPDASGAVQEGGVHLVLTTPGAADASPGAG</sequence>
<dbReference type="EMBL" id="JAYWIO010000008">
    <property type="protein sequence ID" value="KAK7243058.1"/>
    <property type="molecule type" value="Genomic_DNA"/>
</dbReference>
<accession>A0AAN9DY43</accession>
<keyword evidence="3" id="KW-1185">Reference proteome</keyword>
<evidence type="ECO:0000313" key="2">
    <source>
        <dbReference type="EMBL" id="KAK7243058.1"/>
    </source>
</evidence>
<dbReference type="Proteomes" id="UP001372338">
    <property type="component" value="Unassembled WGS sequence"/>
</dbReference>
<organism evidence="2 3">
    <name type="scientific">Crotalaria pallida</name>
    <name type="common">Smooth rattlebox</name>
    <name type="synonym">Crotalaria striata</name>
    <dbReference type="NCBI Taxonomy" id="3830"/>
    <lineage>
        <taxon>Eukaryota</taxon>
        <taxon>Viridiplantae</taxon>
        <taxon>Streptophyta</taxon>
        <taxon>Embryophyta</taxon>
        <taxon>Tracheophyta</taxon>
        <taxon>Spermatophyta</taxon>
        <taxon>Magnoliopsida</taxon>
        <taxon>eudicotyledons</taxon>
        <taxon>Gunneridae</taxon>
        <taxon>Pentapetalae</taxon>
        <taxon>rosids</taxon>
        <taxon>fabids</taxon>
        <taxon>Fabales</taxon>
        <taxon>Fabaceae</taxon>
        <taxon>Papilionoideae</taxon>
        <taxon>50 kb inversion clade</taxon>
        <taxon>genistoids sensu lato</taxon>
        <taxon>core genistoids</taxon>
        <taxon>Crotalarieae</taxon>
        <taxon>Crotalaria</taxon>
    </lineage>
</organism>
<name>A0AAN9DY43_CROPI</name>
<comment type="caution">
    <text evidence="2">The sequence shown here is derived from an EMBL/GenBank/DDBJ whole genome shotgun (WGS) entry which is preliminary data.</text>
</comment>
<gene>
    <name evidence="2" type="ORF">RIF29_37842</name>
</gene>
<dbReference type="AlphaFoldDB" id="A0AAN9DY43"/>